<evidence type="ECO:0000313" key="2">
    <source>
        <dbReference type="EMBL" id="KAG6529121.1"/>
    </source>
</evidence>
<feature type="region of interest" description="Disordered" evidence="1">
    <location>
        <begin position="157"/>
        <end position="176"/>
    </location>
</feature>
<dbReference type="Proteomes" id="UP000734854">
    <property type="component" value="Unassembled WGS sequence"/>
</dbReference>
<accession>A0A8J5HKM9</accession>
<sequence length="176" mass="20135">MLLLSLLNSPPDSNSKPLRFCKIYKSFMPDDAWENMAAGGSGEQSPCGNHMKISTFGVPPQFFFVDSFSPSRRCASARPPFLRFTLHNSSSAAVHFSFPVFLHFTLHSSSSASIHLSFPFSAYIATTRCRATLWERRHRLTLWERWYWLRLSPDSHPPRPPPRVGRFTIDTSTELR</sequence>
<keyword evidence="3" id="KW-1185">Reference proteome</keyword>
<reference evidence="2 3" key="1">
    <citation type="submission" date="2020-08" db="EMBL/GenBank/DDBJ databases">
        <title>Plant Genome Project.</title>
        <authorList>
            <person name="Zhang R.-G."/>
        </authorList>
    </citation>
    <scope>NUCLEOTIDE SEQUENCE [LARGE SCALE GENOMIC DNA]</scope>
    <source>
        <tissue evidence="2">Rhizome</tissue>
    </source>
</reference>
<dbReference type="AlphaFoldDB" id="A0A8J5HKM9"/>
<evidence type="ECO:0000256" key="1">
    <source>
        <dbReference type="SAM" id="MobiDB-lite"/>
    </source>
</evidence>
<protein>
    <submittedName>
        <fullName evidence="2">Uncharacterized protein</fullName>
    </submittedName>
</protein>
<organism evidence="2 3">
    <name type="scientific">Zingiber officinale</name>
    <name type="common">Ginger</name>
    <name type="synonym">Amomum zingiber</name>
    <dbReference type="NCBI Taxonomy" id="94328"/>
    <lineage>
        <taxon>Eukaryota</taxon>
        <taxon>Viridiplantae</taxon>
        <taxon>Streptophyta</taxon>
        <taxon>Embryophyta</taxon>
        <taxon>Tracheophyta</taxon>
        <taxon>Spermatophyta</taxon>
        <taxon>Magnoliopsida</taxon>
        <taxon>Liliopsida</taxon>
        <taxon>Zingiberales</taxon>
        <taxon>Zingiberaceae</taxon>
        <taxon>Zingiber</taxon>
    </lineage>
</organism>
<proteinExistence type="predicted"/>
<evidence type="ECO:0000313" key="3">
    <source>
        <dbReference type="Proteomes" id="UP000734854"/>
    </source>
</evidence>
<dbReference type="EMBL" id="JACMSC010000003">
    <property type="protein sequence ID" value="KAG6529121.1"/>
    <property type="molecule type" value="Genomic_DNA"/>
</dbReference>
<gene>
    <name evidence="2" type="ORF">ZIOFF_011315</name>
</gene>
<comment type="caution">
    <text evidence="2">The sequence shown here is derived from an EMBL/GenBank/DDBJ whole genome shotgun (WGS) entry which is preliminary data.</text>
</comment>
<name>A0A8J5HKM9_ZINOF</name>